<gene>
    <name evidence="7" type="ORF">MGAL_10B019614</name>
</gene>
<evidence type="ECO:0000256" key="3">
    <source>
        <dbReference type="ARBA" id="ARBA00023242"/>
    </source>
</evidence>
<keyword evidence="8" id="KW-1185">Reference proteome</keyword>
<dbReference type="Gene3D" id="3.30.1360.120">
    <property type="entry name" value="Probable tRNA modification gtpase trme, domain 1"/>
    <property type="match status" value="1"/>
</dbReference>
<evidence type="ECO:0000256" key="1">
    <source>
        <dbReference type="ARBA" id="ARBA00004123"/>
    </source>
</evidence>
<feature type="compositionally biased region" description="Basic residues" evidence="4">
    <location>
        <begin position="94"/>
        <end position="104"/>
    </location>
</feature>
<dbReference type="EMBL" id="UYJE01007470">
    <property type="protein sequence ID" value="VDI55208.1"/>
    <property type="molecule type" value="Genomic_DNA"/>
</dbReference>
<dbReference type="PANTHER" id="PTHR22731">
    <property type="entry name" value="RIBONUCLEASES P/MRP PROTEIN SUBUNIT POP1"/>
    <property type="match status" value="1"/>
</dbReference>
<dbReference type="InterPro" id="IPR039182">
    <property type="entry name" value="Pop1"/>
</dbReference>
<dbReference type="GO" id="GO:0004526">
    <property type="term" value="F:ribonuclease P activity"/>
    <property type="evidence" value="ECO:0007669"/>
    <property type="project" value="UniProtKB-EC"/>
</dbReference>
<name>A0A8B6FV82_MYTGA</name>
<evidence type="ECO:0000259" key="5">
    <source>
        <dbReference type="Pfam" id="PF06978"/>
    </source>
</evidence>
<evidence type="ECO:0000256" key="4">
    <source>
        <dbReference type="SAM" id="MobiDB-lite"/>
    </source>
</evidence>
<dbReference type="Pfam" id="PF08170">
    <property type="entry name" value="POPLD"/>
    <property type="match status" value="1"/>
</dbReference>
<dbReference type="SUPFAM" id="SSF103025">
    <property type="entry name" value="Folate-binding domain"/>
    <property type="match status" value="1"/>
</dbReference>
<reference evidence="7" key="1">
    <citation type="submission" date="2018-11" db="EMBL/GenBank/DDBJ databases">
        <authorList>
            <person name="Alioto T."/>
            <person name="Alioto T."/>
        </authorList>
    </citation>
    <scope>NUCLEOTIDE SEQUENCE</scope>
</reference>
<protein>
    <submittedName>
        <fullName evidence="7">Ribonuclease P/MRP protein subunit POP1</fullName>
        <ecNumber evidence="7">3.1.26.5</ecNumber>
    </submittedName>
</protein>
<evidence type="ECO:0000256" key="2">
    <source>
        <dbReference type="ARBA" id="ARBA00022694"/>
    </source>
</evidence>
<evidence type="ECO:0000313" key="7">
    <source>
        <dbReference type="EMBL" id="VDI55208.1"/>
    </source>
</evidence>
<keyword evidence="3" id="KW-0539">Nucleus</keyword>
<evidence type="ECO:0000259" key="6">
    <source>
        <dbReference type="Pfam" id="PF08170"/>
    </source>
</evidence>
<dbReference type="Pfam" id="PF06978">
    <property type="entry name" value="POP1_N"/>
    <property type="match status" value="2"/>
</dbReference>
<accession>A0A8B6FV82</accession>
<keyword evidence="7" id="KW-0378">Hydrolase</keyword>
<dbReference type="GO" id="GO:0001682">
    <property type="term" value="P:tRNA 5'-leader removal"/>
    <property type="evidence" value="ECO:0007669"/>
    <property type="project" value="InterPro"/>
</dbReference>
<feature type="region of interest" description="Disordered" evidence="4">
    <location>
        <begin position="81"/>
        <end position="108"/>
    </location>
</feature>
<dbReference type="InterPro" id="IPR012590">
    <property type="entry name" value="POPLD_dom"/>
</dbReference>
<keyword evidence="2" id="KW-0819">tRNA processing</keyword>
<evidence type="ECO:0000313" key="8">
    <source>
        <dbReference type="Proteomes" id="UP000596742"/>
    </source>
</evidence>
<dbReference type="InterPro" id="IPR027266">
    <property type="entry name" value="TrmE/GcvT-like"/>
</dbReference>
<comment type="caution">
    <text evidence="7">The sequence shown here is derived from an EMBL/GenBank/DDBJ whole genome shotgun (WGS) entry which is preliminary data.</text>
</comment>
<dbReference type="InterPro" id="IPR009723">
    <property type="entry name" value="Pop1_N"/>
</dbReference>
<dbReference type="GO" id="GO:0000172">
    <property type="term" value="C:ribonuclease MRP complex"/>
    <property type="evidence" value="ECO:0007669"/>
    <property type="project" value="InterPro"/>
</dbReference>
<dbReference type="AlphaFoldDB" id="A0A8B6FV82"/>
<comment type="subcellular location">
    <subcellularLocation>
        <location evidence="1">Nucleus</location>
    </subcellularLocation>
</comment>
<dbReference type="Proteomes" id="UP000596742">
    <property type="component" value="Unassembled WGS sequence"/>
</dbReference>
<dbReference type="GO" id="GO:0005655">
    <property type="term" value="C:nucleolar ribonuclease P complex"/>
    <property type="evidence" value="ECO:0007669"/>
    <property type="project" value="InterPro"/>
</dbReference>
<sequence length="615" mass="71411">MNSYGQNRGMKRKANVLLERPKEVGIMQYAQSRANEIEALAEEIKKNTGARKVFQSLPIHMRRRAMSHNIKRLPRRLHNIARKEYDKITSNPKRPSRRHRRRPKNLLEEYQRRQRKHIWLETHIWHAKRFKMEDRWGYRIPLHSTDKSIKACYRATQNYCQIQDMSYLCCIEITGEEKNILEGLGHLTDSATGLTFGARSNMNGTREGHTCVYKYDKYPFHAIGCVSYLWKPETNQDESNLISRQLWIWCHPSCYNELWEELKICFKPENRDSDISELHQQTFSSGEITVISLKDTLNRHRLIGPSSNQILYQVLKPANILKKDASEQWWQKYYQIPSKSLAYTQQGEFIESLDKTPSPGEYTPYSVIGVTVGDPRISRPDRKTKVTKIKDVDTDNTLCYDKLVSDVSMSALWNSDIRQEVKATKMSDQKLNELKSDIMIPGSLADLGIEESRVPVILVQRPGTSGNYGSGWDVILPQNWSMAFWLTFIYHGARAAGSRDLESLAFEQSTTYYPNDYPDTSAGSIHEQKSAEKLKNKFDKRPPAKRCNYVKLGIAAPFLYPWRDLTSSWTDGRIEHIYVLRDRKCLKVLSQMFNANTKSINQQYPNKTMPEDNTS</sequence>
<feature type="domain" description="POPLD" evidence="6">
    <location>
        <begin position="471"/>
        <end position="562"/>
    </location>
</feature>
<proteinExistence type="predicted"/>
<feature type="domain" description="Pop1 N-terminal" evidence="5">
    <location>
        <begin position="29"/>
        <end position="101"/>
    </location>
</feature>
<dbReference type="EC" id="3.1.26.5" evidence="7"/>
<dbReference type="OrthoDB" id="442863at2759"/>
<dbReference type="PANTHER" id="PTHR22731:SF3">
    <property type="entry name" value="RIBONUCLEASES P_MRP PROTEIN SUBUNIT POP1"/>
    <property type="match status" value="1"/>
</dbReference>
<feature type="domain" description="Pop1 N-terminal" evidence="5">
    <location>
        <begin position="108"/>
        <end position="175"/>
    </location>
</feature>
<organism evidence="7 8">
    <name type="scientific">Mytilus galloprovincialis</name>
    <name type="common">Mediterranean mussel</name>
    <dbReference type="NCBI Taxonomy" id="29158"/>
    <lineage>
        <taxon>Eukaryota</taxon>
        <taxon>Metazoa</taxon>
        <taxon>Spiralia</taxon>
        <taxon>Lophotrochozoa</taxon>
        <taxon>Mollusca</taxon>
        <taxon>Bivalvia</taxon>
        <taxon>Autobranchia</taxon>
        <taxon>Pteriomorphia</taxon>
        <taxon>Mytilida</taxon>
        <taxon>Mytiloidea</taxon>
        <taxon>Mytilidae</taxon>
        <taxon>Mytilinae</taxon>
        <taxon>Mytilus</taxon>
    </lineage>
</organism>